<protein>
    <submittedName>
        <fullName evidence="2">Uncharacterized protein</fullName>
    </submittedName>
</protein>
<accession>A0A9P9JGQ0</accession>
<sequence length="615" mass="70720">MIIPDRPLVLDLQEDLARKYKTHGTRVAALWRSFDKSQRTICLKAGARDGIVLAHAKDRSFKGMVAFSPELNFHHGIDDTPGDFSFINGLMVNRGVRFTQNFEDCSHTFFTEDQYTINVNLPVELAQGLVAHRSNPTFREFLPQATRELVLRRQSTMLQRLNVLVDDILAYGAEPIHTAEKPRSKAFDILPYGSIFDRTVHCIEDSTADIFVAEETVLAPFLIRGELWPSKEPTIHTNRKRFRFEREETEILFEGFLLTISNTCHLEYDRAQYLLERFIQTGTGRKWFRRIEDKYHKVGNARVTMIRKPEELTRSNPQLHYMLRLCQPEANAVKAVPWIKKLSELHESHPREREKLHESEAYALSNLAVIIVFFQDLSSAISLPSPTRRKGHFFSCRLQELERELGLVRKEIDLRDFAVPIKNLMDPRMAKGALRELDAVVIQKTGTKMGFLYQDLVDDCFSNLEAQYQRELAKLEQKQNSENELAPLLRSIPQSPQKQVEQRGQKEKTRPSHSSAYEIAPELTSPVEDKTTPPSQTFEVGSSTAKVFSTLFEKSQARGSVHWPEFVAAMVDLGFSKSLTLHRPHKSCIEGYLVLMFAQRLKRVYGWGEHTFETA</sequence>
<dbReference type="EMBL" id="JAGMUV010000004">
    <property type="protein sequence ID" value="KAH7160811.1"/>
    <property type="molecule type" value="Genomic_DNA"/>
</dbReference>
<reference evidence="2" key="1">
    <citation type="journal article" date="2021" name="Nat. Commun.">
        <title>Genetic determinants of endophytism in the Arabidopsis root mycobiome.</title>
        <authorList>
            <person name="Mesny F."/>
            <person name="Miyauchi S."/>
            <person name="Thiergart T."/>
            <person name="Pickel B."/>
            <person name="Atanasova L."/>
            <person name="Karlsson M."/>
            <person name="Huettel B."/>
            <person name="Barry K.W."/>
            <person name="Haridas S."/>
            <person name="Chen C."/>
            <person name="Bauer D."/>
            <person name="Andreopoulos W."/>
            <person name="Pangilinan J."/>
            <person name="LaButti K."/>
            <person name="Riley R."/>
            <person name="Lipzen A."/>
            <person name="Clum A."/>
            <person name="Drula E."/>
            <person name="Henrissat B."/>
            <person name="Kohler A."/>
            <person name="Grigoriev I.V."/>
            <person name="Martin F.M."/>
            <person name="Hacquard S."/>
        </authorList>
    </citation>
    <scope>NUCLEOTIDE SEQUENCE</scope>
    <source>
        <strain evidence="2">MPI-CAGE-AT-0147</strain>
    </source>
</reference>
<gene>
    <name evidence="2" type="ORF">EDB81DRAFT_924048</name>
</gene>
<dbReference type="OrthoDB" id="2922289at2759"/>
<name>A0A9P9JGQ0_9HYPO</name>
<comment type="caution">
    <text evidence="2">The sequence shown here is derived from an EMBL/GenBank/DDBJ whole genome shotgun (WGS) entry which is preliminary data.</text>
</comment>
<keyword evidence="3" id="KW-1185">Reference proteome</keyword>
<feature type="region of interest" description="Disordered" evidence="1">
    <location>
        <begin position="488"/>
        <end position="539"/>
    </location>
</feature>
<dbReference type="Proteomes" id="UP000738349">
    <property type="component" value="Unassembled WGS sequence"/>
</dbReference>
<organism evidence="2 3">
    <name type="scientific">Dactylonectria macrodidyma</name>
    <dbReference type="NCBI Taxonomy" id="307937"/>
    <lineage>
        <taxon>Eukaryota</taxon>
        <taxon>Fungi</taxon>
        <taxon>Dikarya</taxon>
        <taxon>Ascomycota</taxon>
        <taxon>Pezizomycotina</taxon>
        <taxon>Sordariomycetes</taxon>
        <taxon>Hypocreomycetidae</taxon>
        <taxon>Hypocreales</taxon>
        <taxon>Nectriaceae</taxon>
        <taxon>Dactylonectria</taxon>
    </lineage>
</organism>
<dbReference type="PANTHER" id="PTHR40788">
    <property type="entry name" value="CLR5 DOMAIN-CONTAINING PROTEIN-RELATED"/>
    <property type="match status" value="1"/>
</dbReference>
<dbReference type="AlphaFoldDB" id="A0A9P9JGQ0"/>
<evidence type="ECO:0000313" key="2">
    <source>
        <dbReference type="EMBL" id="KAH7160811.1"/>
    </source>
</evidence>
<proteinExistence type="predicted"/>
<evidence type="ECO:0000313" key="3">
    <source>
        <dbReference type="Proteomes" id="UP000738349"/>
    </source>
</evidence>
<evidence type="ECO:0000256" key="1">
    <source>
        <dbReference type="SAM" id="MobiDB-lite"/>
    </source>
</evidence>
<feature type="compositionally biased region" description="Basic and acidic residues" evidence="1">
    <location>
        <begin position="500"/>
        <end position="510"/>
    </location>
</feature>
<dbReference type="PANTHER" id="PTHR40788:SF1">
    <property type="entry name" value="IPA PROTEIN"/>
    <property type="match status" value="1"/>
</dbReference>